<dbReference type="GO" id="GO:0016787">
    <property type="term" value="F:hydrolase activity"/>
    <property type="evidence" value="ECO:0007669"/>
    <property type="project" value="UniProtKB-KW"/>
</dbReference>
<dbReference type="EMBL" id="CP002156">
    <property type="protein sequence ID" value="ADM10008.1"/>
    <property type="molecule type" value="Genomic_DNA"/>
</dbReference>
<dbReference type="Gene3D" id="3.40.50.1820">
    <property type="entry name" value="alpha/beta hydrolase"/>
    <property type="match status" value="1"/>
</dbReference>
<evidence type="ECO:0000259" key="2">
    <source>
        <dbReference type="Pfam" id="PF00561"/>
    </source>
</evidence>
<protein>
    <submittedName>
        <fullName evidence="3">Alpha/beta hydrolase fold protein</fullName>
    </submittedName>
</protein>
<proteinExistence type="predicted"/>
<sequence length="303" mass="33942">MGPSPLSPHLTPREGIITEMVTVGEMSFEVDMCGGGDTLALCLHGFPEHNFAWRYQLPALAQMGYRVWAPNLRGYGRTTRPDGVAAYGLDHLLDDIARLIDASGAKRTVLIAHDWGGIIAWTFAALQLRPLHKFVAMNIPHPNALLKTRTLEQALKSYYILLFQIPRLPELALTANRAGLIRRIFQLSSTKPEMFPKEVTDIFRENVLDPGAITAMLNYYRAFFRHPLSAHGRMKDLPKIITPSLLIWGEKDLALTKKSALNSADYVEDLQYAFLPDGSHWIQQERPDEVNAAMKAFLGPAPK</sequence>
<reference evidence="4" key="1">
    <citation type="submission" date="2010-08" db="EMBL/GenBank/DDBJ databases">
        <title>Genome sequence of Parvularcula bermudensis HTCC2503.</title>
        <authorList>
            <person name="Kang D.-M."/>
            <person name="Oh H.-M."/>
            <person name="Cho J.-C."/>
        </authorList>
    </citation>
    <scope>NUCLEOTIDE SEQUENCE [LARGE SCALE GENOMIC DNA]</scope>
    <source>
        <strain evidence="4">ATCC BAA-594 / HTCC2503 / KCTC 12087</strain>
    </source>
</reference>
<dbReference type="SUPFAM" id="SSF53474">
    <property type="entry name" value="alpha/beta-Hydrolases"/>
    <property type="match status" value="1"/>
</dbReference>
<evidence type="ECO:0000313" key="4">
    <source>
        <dbReference type="Proteomes" id="UP000001302"/>
    </source>
</evidence>
<name>E0TDU2_PARBH</name>
<keyword evidence="4" id="KW-1185">Reference proteome</keyword>
<evidence type="ECO:0000256" key="1">
    <source>
        <dbReference type="ARBA" id="ARBA00022801"/>
    </source>
</evidence>
<dbReference type="Proteomes" id="UP000001302">
    <property type="component" value="Chromosome"/>
</dbReference>
<organism evidence="3 4">
    <name type="scientific">Parvularcula bermudensis (strain ATCC BAA-594 / HTCC2503 / KCTC 12087)</name>
    <dbReference type="NCBI Taxonomy" id="314260"/>
    <lineage>
        <taxon>Bacteria</taxon>
        <taxon>Pseudomonadati</taxon>
        <taxon>Pseudomonadota</taxon>
        <taxon>Alphaproteobacteria</taxon>
        <taxon>Parvularculales</taxon>
        <taxon>Parvularculaceae</taxon>
        <taxon>Parvularcula</taxon>
    </lineage>
</organism>
<dbReference type="STRING" id="314260.PB2503_09779"/>
<dbReference type="PANTHER" id="PTHR43329">
    <property type="entry name" value="EPOXIDE HYDROLASE"/>
    <property type="match status" value="1"/>
</dbReference>
<dbReference type="Pfam" id="PF00561">
    <property type="entry name" value="Abhydrolase_1"/>
    <property type="match status" value="1"/>
</dbReference>
<dbReference type="InterPro" id="IPR029058">
    <property type="entry name" value="AB_hydrolase_fold"/>
</dbReference>
<reference evidence="3 4" key="2">
    <citation type="journal article" date="2011" name="J. Bacteriol.">
        <title>Complete genome sequence of strain HTCC2503T of Parvularcula bermudensis, the type species of the order "Parvularculales" in the class Alphaproteobacteria.</title>
        <authorList>
            <person name="Oh H.M."/>
            <person name="Kang I."/>
            <person name="Vergin K.L."/>
            <person name="Kang D."/>
            <person name="Rhee K.H."/>
            <person name="Giovannoni S.J."/>
            <person name="Cho J.C."/>
        </authorList>
    </citation>
    <scope>NUCLEOTIDE SEQUENCE [LARGE SCALE GENOMIC DNA]</scope>
    <source>
        <strain evidence="4">ATCC BAA-594 / HTCC2503 / KCTC 12087</strain>
    </source>
</reference>
<dbReference type="PRINTS" id="PR00412">
    <property type="entry name" value="EPOXHYDRLASE"/>
</dbReference>
<dbReference type="eggNOG" id="COG2267">
    <property type="taxonomic scope" value="Bacteria"/>
</dbReference>
<evidence type="ECO:0000313" key="3">
    <source>
        <dbReference type="EMBL" id="ADM10008.1"/>
    </source>
</evidence>
<dbReference type="RefSeq" id="WP_013300982.1">
    <property type="nucleotide sequence ID" value="NC_014414.1"/>
</dbReference>
<keyword evidence="1 3" id="KW-0378">Hydrolase</keyword>
<gene>
    <name evidence="3" type="ordered locus">PB2503_09779</name>
</gene>
<accession>E0TDU2</accession>
<dbReference type="AlphaFoldDB" id="E0TDU2"/>
<dbReference type="KEGG" id="pbr:PB2503_09779"/>
<dbReference type="InterPro" id="IPR000073">
    <property type="entry name" value="AB_hydrolase_1"/>
</dbReference>
<dbReference type="HOGENOM" id="CLU_020336_7_2_5"/>
<feature type="domain" description="AB hydrolase-1" evidence="2">
    <location>
        <begin position="41"/>
        <end position="287"/>
    </location>
</feature>
<dbReference type="InterPro" id="IPR000639">
    <property type="entry name" value="Epox_hydrolase-like"/>
</dbReference>